<evidence type="ECO:0000256" key="1">
    <source>
        <dbReference type="ARBA" id="ARBA00009903"/>
    </source>
</evidence>
<dbReference type="InterPro" id="IPR008271">
    <property type="entry name" value="Ser/Thr_kinase_AS"/>
</dbReference>
<name>W4HAT2_APHAT</name>
<dbReference type="SUPFAM" id="SSF56112">
    <property type="entry name" value="Protein kinase-like (PK-like)"/>
    <property type="match status" value="1"/>
</dbReference>
<dbReference type="InterPro" id="IPR000719">
    <property type="entry name" value="Prot_kinase_dom"/>
</dbReference>
<feature type="domain" description="Protein kinase" evidence="12">
    <location>
        <begin position="36"/>
        <end position="348"/>
    </location>
</feature>
<comment type="catalytic activity">
    <reaction evidence="9">
        <text>L-seryl-[protein] + ATP = O-phospho-L-seryl-[protein] + ADP + H(+)</text>
        <dbReference type="Rhea" id="RHEA:17989"/>
        <dbReference type="Rhea" id="RHEA-COMP:9863"/>
        <dbReference type="Rhea" id="RHEA-COMP:11604"/>
        <dbReference type="ChEBI" id="CHEBI:15378"/>
        <dbReference type="ChEBI" id="CHEBI:29999"/>
        <dbReference type="ChEBI" id="CHEBI:30616"/>
        <dbReference type="ChEBI" id="CHEBI:83421"/>
        <dbReference type="ChEBI" id="CHEBI:456216"/>
        <dbReference type="EC" id="2.7.11.1"/>
    </reaction>
</comment>
<dbReference type="PROSITE" id="PS50011">
    <property type="entry name" value="PROTEIN_KINASE_DOM"/>
    <property type="match status" value="1"/>
</dbReference>
<evidence type="ECO:0000259" key="12">
    <source>
        <dbReference type="PROSITE" id="PS50011"/>
    </source>
</evidence>
<dbReference type="RefSeq" id="XP_009823086.1">
    <property type="nucleotide sequence ID" value="XM_009824784.1"/>
</dbReference>
<dbReference type="GO" id="GO:0005524">
    <property type="term" value="F:ATP binding"/>
    <property type="evidence" value="ECO:0007669"/>
    <property type="project" value="UniProtKB-UniRule"/>
</dbReference>
<comment type="similarity">
    <text evidence="1">Belongs to the protein kinase superfamily. AGC Ser/Thr protein kinase family.</text>
</comment>
<keyword evidence="5 10" id="KW-0547">Nucleotide-binding</keyword>
<dbReference type="PROSITE" id="PS51285">
    <property type="entry name" value="AGC_KINASE_CTER"/>
    <property type="match status" value="1"/>
</dbReference>
<dbReference type="InterPro" id="IPR000961">
    <property type="entry name" value="AGC-kinase_C"/>
</dbReference>
<dbReference type="STRING" id="112090.W4HAT2"/>
<dbReference type="Pfam" id="PF00069">
    <property type="entry name" value="Pkinase"/>
    <property type="match status" value="2"/>
</dbReference>
<dbReference type="Gene3D" id="1.10.510.10">
    <property type="entry name" value="Transferase(Phosphotransferase) domain 1"/>
    <property type="match status" value="2"/>
</dbReference>
<evidence type="ECO:0000256" key="8">
    <source>
        <dbReference type="ARBA" id="ARBA00047899"/>
    </source>
</evidence>
<dbReference type="PANTHER" id="PTHR45637">
    <property type="entry name" value="FLIPPASE KINASE 1-RELATED"/>
    <property type="match status" value="1"/>
</dbReference>
<evidence type="ECO:0000259" key="13">
    <source>
        <dbReference type="PROSITE" id="PS51285"/>
    </source>
</evidence>
<keyword evidence="3 11" id="KW-0723">Serine/threonine-protein kinase</keyword>
<organism evidence="14">
    <name type="scientific">Aphanomyces astaci</name>
    <name type="common">Crayfish plague agent</name>
    <dbReference type="NCBI Taxonomy" id="112090"/>
    <lineage>
        <taxon>Eukaryota</taxon>
        <taxon>Sar</taxon>
        <taxon>Stramenopiles</taxon>
        <taxon>Oomycota</taxon>
        <taxon>Saprolegniomycetes</taxon>
        <taxon>Saprolegniales</taxon>
        <taxon>Verrucalvaceae</taxon>
        <taxon>Aphanomyces</taxon>
    </lineage>
</organism>
<keyword evidence="4" id="KW-0808">Transferase</keyword>
<evidence type="ECO:0000256" key="3">
    <source>
        <dbReference type="ARBA" id="ARBA00022527"/>
    </source>
</evidence>
<dbReference type="GeneID" id="20803525"/>
<evidence type="ECO:0000256" key="9">
    <source>
        <dbReference type="ARBA" id="ARBA00048679"/>
    </source>
</evidence>
<evidence type="ECO:0000256" key="7">
    <source>
        <dbReference type="ARBA" id="ARBA00022840"/>
    </source>
</evidence>
<evidence type="ECO:0000256" key="6">
    <source>
        <dbReference type="ARBA" id="ARBA00022777"/>
    </source>
</evidence>
<reference evidence="14" key="1">
    <citation type="submission" date="2013-12" db="EMBL/GenBank/DDBJ databases">
        <title>The Genome Sequence of Aphanomyces astaci APO3.</title>
        <authorList>
            <consortium name="The Broad Institute Genomics Platform"/>
            <person name="Russ C."/>
            <person name="Tyler B."/>
            <person name="van West P."/>
            <person name="Dieguez-Uribeondo J."/>
            <person name="Young S.K."/>
            <person name="Zeng Q."/>
            <person name="Gargeya S."/>
            <person name="Fitzgerald M."/>
            <person name="Abouelleil A."/>
            <person name="Alvarado L."/>
            <person name="Chapman S.B."/>
            <person name="Gainer-Dewar J."/>
            <person name="Goldberg J."/>
            <person name="Griggs A."/>
            <person name="Gujja S."/>
            <person name="Hansen M."/>
            <person name="Howarth C."/>
            <person name="Imamovic A."/>
            <person name="Ireland A."/>
            <person name="Larimer J."/>
            <person name="McCowan C."/>
            <person name="Murphy C."/>
            <person name="Pearson M."/>
            <person name="Poon T.W."/>
            <person name="Priest M."/>
            <person name="Roberts A."/>
            <person name="Saif S."/>
            <person name="Shea T."/>
            <person name="Sykes S."/>
            <person name="Wortman J."/>
            <person name="Nusbaum C."/>
            <person name="Birren B."/>
        </authorList>
    </citation>
    <scope>NUCLEOTIDE SEQUENCE [LARGE SCALE GENOMIC DNA]</scope>
    <source>
        <strain evidence="14">APO3</strain>
    </source>
</reference>
<dbReference type="PROSITE" id="PS00107">
    <property type="entry name" value="PROTEIN_KINASE_ATP"/>
    <property type="match status" value="1"/>
</dbReference>
<dbReference type="OrthoDB" id="432483at2759"/>
<evidence type="ECO:0000256" key="2">
    <source>
        <dbReference type="ARBA" id="ARBA00012513"/>
    </source>
</evidence>
<comment type="catalytic activity">
    <reaction evidence="8">
        <text>L-threonyl-[protein] + ATP = O-phospho-L-threonyl-[protein] + ADP + H(+)</text>
        <dbReference type="Rhea" id="RHEA:46608"/>
        <dbReference type="Rhea" id="RHEA-COMP:11060"/>
        <dbReference type="Rhea" id="RHEA-COMP:11605"/>
        <dbReference type="ChEBI" id="CHEBI:15378"/>
        <dbReference type="ChEBI" id="CHEBI:30013"/>
        <dbReference type="ChEBI" id="CHEBI:30616"/>
        <dbReference type="ChEBI" id="CHEBI:61977"/>
        <dbReference type="ChEBI" id="CHEBI:456216"/>
        <dbReference type="EC" id="2.7.11.1"/>
    </reaction>
</comment>
<dbReference type="InterPro" id="IPR017441">
    <property type="entry name" value="Protein_kinase_ATP_BS"/>
</dbReference>
<keyword evidence="6 14" id="KW-0418">Kinase</keyword>
<dbReference type="EC" id="2.7.11.1" evidence="2"/>
<feature type="domain" description="AGC-kinase C-terminal" evidence="13">
    <location>
        <begin position="349"/>
        <end position="411"/>
    </location>
</feature>
<dbReference type="Gene3D" id="3.30.200.20">
    <property type="entry name" value="Phosphorylase Kinase, domain 1"/>
    <property type="match status" value="1"/>
</dbReference>
<evidence type="ECO:0000313" key="14">
    <source>
        <dbReference type="EMBL" id="ETV88223.1"/>
    </source>
</evidence>
<sequence length="411" mass="46439">MQVDRNLVSAKLVGEMLASTTSTKLNSTPEVGLHNFVKIRLLGLGTHGRVYLVKAKGLALTGHFAMKVISKSDSVRHDRVHRTMTEREVLAIADHPFIVKLYYAFQTKRFLYMVLQHCEGGHLHQTIRAQTHGFLPEHVARFYAAEVLVVLEYLHMMGVLYDDLKPKNILLRSNGHIVLCDFDSSSMVNPMERGATASPPGRRRRRRPWDCLARCLNGCWNNHNHVSPLDTIMPISFHSFPSSAPQRKSLATVEYAAPEALASPSHVVVPASDWWAFGVLLYQMLFAKTPFQGDNDEDTRQNILHDDLVLPYTPTVSPACRDLLFLLLDKNVRTRLKSNGAIKAHPFFQSIDWNRIQDQTPPLIPKAQPLAPALKDQLEDPPCACDLVAPDDQRFDAFNFTWRRTTGDFIS</sequence>
<dbReference type="InterPro" id="IPR011009">
    <property type="entry name" value="Kinase-like_dom_sf"/>
</dbReference>
<gene>
    <name evidence="14" type="ORF">H257_01529</name>
</gene>
<dbReference type="SMART" id="SM00220">
    <property type="entry name" value="S_TKc"/>
    <property type="match status" value="1"/>
</dbReference>
<accession>W4HAT2</accession>
<evidence type="ECO:0000256" key="5">
    <source>
        <dbReference type="ARBA" id="ARBA00022741"/>
    </source>
</evidence>
<protein>
    <recommendedName>
        <fullName evidence="2">non-specific serine/threonine protein kinase</fullName>
        <ecNumber evidence="2">2.7.11.1</ecNumber>
    </recommendedName>
</protein>
<feature type="binding site" evidence="10">
    <location>
        <position position="67"/>
    </location>
    <ligand>
        <name>ATP</name>
        <dbReference type="ChEBI" id="CHEBI:30616"/>
    </ligand>
</feature>
<dbReference type="PROSITE" id="PS00108">
    <property type="entry name" value="PROTEIN_KINASE_ST"/>
    <property type="match status" value="1"/>
</dbReference>
<evidence type="ECO:0000256" key="10">
    <source>
        <dbReference type="PROSITE-ProRule" id="PRU10141"/>
    </source>
</evidence>
<dbReference type="FunFam" id="1.10.510.10:FF:000294">
    <property type="entry name" value="Serine/threonine-protein kinase OXI1"/>
    <property type="match status" value="1"/>
</dbReference>
<proteinExistence type="inferred from homology"/>
<dbReference type="EMBL" id="KI913115">
    <property type="protein sequence ID" value="ETV88223.1"/>
    <property type="molecule type" value="Genomic_DNA"/>
</dbReference>
<dbReference type="GO" id="GO:0004674">
    <property type="term" value="F:protein serine/threonine kinase activity"/>
    <property type="evidence" value="ECO:0007669"/>
    <property type="project" value="UniProtKB-KW"/>
</dbReference>
<evidence type="ECO:0000256" key="4">
    <source>
        <dbReference type="ARBA" id="ARBA00022679"/>
    </source>
</evidence>
<dbReference type="VEuPathDB" id="FungiDB:H257_01529"/>
<keyword evidence="7 10" id="KW-0067">ATP-binding</keyword>
<evidence type="ECO:0000256" key="11">
    <source>
        <dbReference type="RuleBase" id="RU000304"/>
    </source>
</evidence>
<dbReference type="AlphaFoldDB" id="W4HAT2"/>